<proteinExistence type="predicted"/>
<evidence type="ECO:0000256" key="4">
    <source>
        <dbReference type="ARBA" id="ARBA00023163"/>
    </source>
</evidence>
<evidence type="ECO:0000256" key="7">
    <source>
        <dbReference type="SAM" id="MobiDB-lite"/>
    </source>
</evidence>
<dbReference type="PANTHER" id="PTHR46542">
    <property type="entry name" value="X-BOX BINDING PROTEIN 1"/>
    <property type="match status" value="1"/>
</dbReference>
<dbReference type="Pfam" id="PF00170">
    <property type="entry name" value="bZIP_1"/>
    <property type="match status" value="1"/>
</dbReference>
<evidence type="ECO:0000256" key="1">
    <source>
        <dbReference type="ARBA" id="ARBA00022843"/>
    </source>
</evidence>
<dbReference type="GO" id="GO:0000977">
    <property type="term" value="F:RNA polymerase II transcription regulatory region sequence-specific DNA binding"/>
    <property type="evidence" value="ECO:0007669"/>
    <property type="project" value="TreeGrafter"/>
</dbReference>
<name>A0AAD7CF79_9AGAR</name>
<reference evidence="9" key="1">
    <citation type="submission" date="2023-03" db="EMBL/GenBank/DDBJ databases">
        <title>Massive genome expansion in bonnet fungi (Mycena s.s.) driven by repeated elements and novel gene families across ecological guilds.</title>
        <authorList>
            <consortium name="Lawrence Berkeley National Laboratory"/>
            <person name="Harder C.B."/>
            <person name="Miyauchi S."/>
            <person name="Viragh M."/>
            <person name="Kuo A."/>
            <person name="Thoen E."/>
            <person name="Andreopoulos B."/>
            <person name="Lu D."/>
            <person name="Skrede I."/>
            <person name="Drula E."/>
            <person name="Henrissat B."/>
            <person name="Morin E."/>
            <person name="Kohler A."/>
            <person name="Barry K."/>
            <person name="LaButti K."/>
            <person name="Morin E."/>
            <person name="Salamov A."/>
            <person name="Lipzen A."/>
            <person name="Mereny Z."/>
            <person name="Hegedus B."/>
            <person name="Baldrian P."/>
            <person name="Stursova M."/>
            <person name="Weitz H."/>
            <person name="Taylor A."/>
            <person name="Grigoriev I.V."/>
            <person name="Nagy L.G."/>
            <person name="Martin F."/>
            <person name="Kauserud H."/>
        </authorList>
    </citation>
    <scope>NUCLEOTIDE SEQUENCE</scope>
    <source>
        <strain evidence="9">9284</strain>
    </source>
</reference>
<dbReference type="SMART" id="SM00338">
    <property type="entry name" value="BRLZ"/>
    <property type="match status" value="1"/>
</dbReference>
<evidence type="ECO:0000256" key="6">
    <source>
        <dbReference type="ARBA" id="ARBA00040165"/>
    </source>
</evidence>
<keyword evidence="10" id="KW-1185">Reference proteome</keyword>
<feature type="region of interest" description="Disordered" evidence="7">
    <location>
        <begin position="1"/>
        <end position="66"/>
    </location>
</feature>
<accession>A0AAD7CF79</accession>
<keyword evidence="3" id="KW-0238">DNA-binding</keyword>
<dbReference type="CDD" id="cd14812">
    <property type="entry name" value="bZIP_u3"/>
    <property type="match status" value="1"/>
</dbReference>
<evidence type="ECO:0000256" key="3">
    <source>
        <dbReference type="ARBA" id="ARBA00023125"/>
    </source>
</evidence>
<feature type="region of interest" description="Disordered" evidence="7">
    <location>
        <begin position="79"/>
        <end position="117"/>
    </location>
</feature>
<dbReference type="PROSITE" id="PS50217">
    <property type="entry name" value="BZIP"/>
    <property type="match status" value="1"/>
</dbReference>
<dbReference type="Gene3D" id="1.20.5.170">
    <property type="match status" value="1"/>
</dbReference>
<organism evidence="9 10">
    <name type="scientific">Roridomyces roridus</name>
    <dbReference type="NCBI Taxonomy" id="1738132"/>
    <lineage>
        <taxon>Eukaryota</taxon>
        <taxon>Fungi</taxon>
        <taxon>Dikarya</taxon>
        <taxon>Basidiomycota</taxon>
        <taxon>Agaricomycotina</taxon>
        <taxon>Agaricomycetes</taxon>
        <taxon>Agaricomycetidae</taxon>
        <taxon>Agaricales</taxon>
        <taxon>Marasmiineae</taxon>
        <taxon>Mycenaceae</taxon>
        <taxon>Roridomyces</taxon>
    </lineage>
</organism>
<dbReference type="SUPFAM" id="SSF57959">
    <property type="entry name" value="Leucine zipper domain"/>
    <property type="match status" value="1"/>
</dbReference>
<keyword evidence="1" id="KW-0832">Ubl conjugation</keyword>
<keyword evidence="2" id="KW-0805">Transcription regulation</keyword>
<feature type="compositionally biased region" description="Basic and acidic residues" evidence="7">
    <location>
        <begin position="99"/>
        <end position="117"/>
    </location>
</feature>
<dbReference type="GO" id="GO:0000981">
    <property type="term" value="F:DNA-binding transcription factor activity, RNA polymerase II-specific"/>
    <property type="evidence" value="ECO:0007669"/>
    <property type="project" value="TreeGrafter"/>
</dbReference>
<dbReference type="InterPro" id="IPR052470">
    <property type="entry name" value="ER_Stress-Reg_TF"/>
</dbReference>
<comment type="caution">
    <text evidence="9">The sequence shown here is derived from an EMBL/GenBank/DDBJ whole genome shotgun (WGS) entry which is preliminary data.</text>
</comment>
<dbReference type="InterPro" id="IPR046347">
    <property type="entry name" value="bZIP_sf"/>
</dbReference>
<keyword evidence="5" id="KW-0539">Nucleus</keyword>
<evidence type="ECO:0000313" key="9">
    <source>
        <dbReference type="EMBL" id="KAJ7647067.1"/>
    </source>
</evidence>
<keyword evidence="4" id="KW-0804">Transcription</keyword>
<sequence>MSVNPSSLSMEFPLDYSTKRSVSPEPDNEEPGPSRKRPRTTSSSEERKEARAHRNRIAAQNSRDRRKAQFSFLERRVAELEEENRQLRAGVVGTSARPEQTKAEDEREKAKERENEELRERIKTLEQGWDAVMKALAAQGLATGATQTPTEPTISPEPFPTFPISPAPSHSSLDFDLDLSSSSSFMSSPLLVPKTEQELEPTRHLARVATETTGDASTEETAIDDATMEDLFREILAPSPRIAPTSLPFDLPSPGSVEQHQATAEALLASSPAAFAPQVTADNSILGPDELVNVGSGAGEVDDAVIGSQGWSSEELVVDMLEMDRILGMLPAADSAAVLPQGLEDIGLWGDMESFTNGDNLSVGVF</sequence>
<protein>
    <recommendedName>
        <fullName evidence="6">X-box-binding protein 1</fullName>
    </recommendedName>
</protein>
<dbReference type="InterPro" id="IPR004827">
    <property type="entry name" value="bZIP"/>
</dbReference>
<dbReference type="GO" id="GO:0005634">
    <property type="term" value="C:nucleus"/>
    <property type="evidence" value="ECO:0007669"/>
    <property type="project" value="TreeGrafter"/>
</dbReference>
<dbReference type="Proteomes" id="UP001221142">
    <property type="component" value="Unassembled WGS sequence"/>
</dbReference>
<feature type="compositionally biased region" description="Pro residues" evidence="7">
    <location>
        <begin position="155"/>
        <end position="166"/>
    </location>
</feature>
<feature type="region of interest" description="Disordered" evidence="7">
    <location>
        <begin position="144"/>
        <end position="167"/>
    </location>
</feature>
<evidence type="ECO:0000259" key="8">
    <source>
        <dbReference type="PROSITE" id="PS50217"/>
    </source>
</evidence>
<dbReference type="AlphaFoldDB" id="A0AAD7CF79"/>
<evidence type="ECO:0000313" key="10">
    <source>
        <dbReference type="Proteomes" id="UP001221142"/>
    </source>
</evidence>
<dbReference type="PROSITE" id="PS00036">
    <property type="entry name" value="BZIP_BASIC"/>
    <property type="match status" value="1"/>
</dbReference>
<gene>
    <name evidence="9" type="ORF">FB45DRAFT_892231</name>
</gene>
<evidence type="ECO:0000256" key="2">
    <source>
        <dbReference type="ARBA" id="ARBA00023015"/>
    </source>
</evidence>
<evidence type="ECO:0000256" key="5">
    <source>
        <dbReference type="ARBA" id="ARBA00023242"/>
    </source>
</evidence>
<dbReference type="PANTHER" id="PTHR46542:SF1">
    <property type="entry name" value="X-BOX BINDING PROTEIN 1"/>
    <property type="match status" value="1"/>
</dbReference>
<feature type="domain" description="BZIP" evidence="8">
    <location>
        <begin position="45"/>
        <end position="91"/>
    </location>
</feature>
<dbReference type="EMBL" id="JARKIF010000002">
    <property type="protein sequence ID" value="KAJ7647067.1"/>
    <property type="molecule type" value="Genomic_DNA"/>
</dbReference>